<keyword evidence="1" id="KW-0732">Signal</keyword>
<dbReference type="InterPro" id="IPR027385">
    <property type="entry name" value="Beta-barrel_OMP"/>
</dbReference>
<dbReference type="AlphaFoldDB" id="A0A3B0UHT1"/>
<gene>
    <name evidence="3" type="ORF">MNBD_BACTEROID06-1132</name>
</gene>
<evidence type="ECO:0000259" key="2">
    <source>
        <dbReference type="Pfam" id="PF13505"/>
    </source>
</evidence>
<proteinExistence type="predicted"/>
<sequence>MKKTIIITALGLLMILSAQSWAQEKGQIRVGASLAMGNKAAINDVGDYKVGLGVAFGGDYFLIDKLALGVSFEPYFSSTYTGQGSLEPLFSLTVNAFNIDSKYYLLNKKIDVYGLLGLSFSRSKTTIIGFGNLPPNIDIIPAPDIIINKTGINIGGGVDYGLNDKIYLNCQVKYNTPLEQLVMNVGVGYVIK</sequence>
<reference evidence="3" key="1">
    <citation type="submission" date="2018-06" db="EMBL/GenBank/DDBJ databases">
        <authorList>
            <person name="Zhirakovskaya E."/>
        </authorList>
    </citation>
    <scope>NUCLEOTIDE SEQUENCE</scope>
</reference>
<dbReference type="SUPFAM" id="SSF56925">
    <property type="entry name" value="OMPA-like"/>
    <property type="match status" value="1"/>
</dbReference>
<organism evidence="3">
    <name type="scientific">hydrothermal vent metagenome</name>
    <dbReference type="NCBI Taxonomy" id="652676"/>
    <lineage>
        <taxon>unclassified sequences</taxon>
        <taxon>metagenomes</taxon>
        <taxon>ecological metagenomes</taxon>
    </lineage>
</organism>
<accession>A0A3B0UHT1</accession>
<evidence type="ECO:0000256" key="1">
    <source>
        <dbReference type="ARBA" id="ARBA00022729"/>
    </source>
</evidence>
<dbReference type="InterPro" id="IPR011250">
    <property type="entry name" value="OMP/PagP_B-barrel"/>
</dbReference>
<name>A0A3B0UHT1_9ZZZZ</name>
<dbReference type="Gene3D" id="2.40.160.20">
    <property type="match status" value="1"/>
</dbReference>
<evidence type="ECO:0000313" key="3">
    <source>
        <dbReference type="EMBL" id="VAW28640.1"/>
    </source>
</evidence>
<dbReference type="EMBL" id="UOES01000430">
    <property type="protein sequence ID" value="VAW28640.1"/>
    <property type="molecule type" value="Genomic_DNA"/>
</dbReference>
<protein>
    <recommendedName>
        <fullName evidence="2">Outer membrane protein beta-barrel domain-containing protein</fullName>
    </recommendedName>
</protein>
<feature type="domain" description="Outer membrane protein beta-barrel" evidence="2">
    <location>
        <begin position="9"/>
        <end position="188"/>
    </location>
</feature>
<dbReference type="Pfam" id="PF13505">
    <property type="entry name" value="OMP_b-brl"/>
    <property type="match status" value="1"/>
</dbReference>